<dbReference type="GO" id="GO:0016020">
    <property type="term" value="C:membrane"/>
    <property type="evidence" value="ECO:0007669"/>
    <property type="project" value="TreeGrafter"/>
</dbReference>
<dbReference type="GO" id="GO:0034058">
    <property type="term" value="P:endosomal vesicle fusion"/>
    <property type="evidence" value="ECO:0007669"/>
    <property type="project" value="TreeGrafter"/>
</dbReference>
<gene>
    <name evidence="6" type="ORF">MSPICULIGERA_LOCUS3625</name>
</gene>
<proteinExistence type="predicted"/>
<dbReference type="AlphaFoldDB" id="A0AA36C9M3"/>
<comment type="subcellular location">
    <subcellularLocation>
        <location evidence="1">Cytoplasm</location>
    </subcellularLocation>
</comment>
<keyword evidence="7" id="KW-1185">Reference proteome</keyword>
<evidence type="ECO:0000256" key="4">
    <source>
        <dbReference type="ARBA" id="ARBA00022927"/>
    </source>
</evidence>
<dbReference type="GO" id="GO:0005737">
    <property type="term" value="C:cytoplasm"/>
    <property type="evidence" value="ECO:0007669"/>
    <property type="project" value="UniProtKB-SubCell"/>
</dbReference>
<name>A0AA36C9M3_9BILA</name>
<keyword evidence="4" id="KW-0653">Protein transport</keyword>
<organism evidence="6 7">
    <name type="scientific">Mesorhabditis spiculigera</name>
    <dbReference type="NCBI Taxonomy" id="96644"/>
    <lineage>
        <taxon>Eukaryota</taxon>
        <taxon>Metazoa</taxon>
        <taxon>Ecdysozoa</taxon>
        <taxon>Nematoda</taxon>
        <taxon>Chromadorea</taxon>
        <taxon>Rhabditida</taxon>
        <taxon>Rhabditina</taxon>
        <taxon>Rhabditomorpha</taxon>
        <taxon>Rhabditoidea</taxon>
        <taxon>Rhabditidae</taxon>
        <taxon>Mesorhabditinae</taxon>
        <taxon>Mesorhabditis</taxon>
    </lineage>
</organism>
<feature type="non-terminal residue" evidence="6">
    <location>
        <position position="819"/>
    </location>
</feature>
<sequence>MKEGISLFHYSLKRDVSGEFEADEEITCVGGCASEVFLGTSIGRVLHYQLVKKQNEDALRILGAIQLPSRKPVVSIDYASALEILLVISNQILFEISLETREIISKKSDTIALTINTNPTSDDPFALQFATSTTNKKILVLEKKNGQNHNIQRLNCPGHVLAMAYNKYTICYSSGAEYFVYDNISRRAISLFPFEPTVLTRPLVANVDQGEFLLAGMDGLCIIASATGVSTRPPFPIPTPPIRNFMQFQDYLFVCTEGKIYILSTNSLRVEQVIVIQGVAHVTNLDGCLWACTGSETFSIELISWETQVDELLTNGKYEDALRFAEAHLKSSYSEENIVKLNHLYQKIGFHHFFEGNFDGADELFRLGELDPSELVQLCPKILVEFMPTQLHEQSSIDSVKNADAETVQTFIREYLEWTLENINKTPEQEMYIKTALLEFAILDGNTEITAFPQLDLPRLEEFLERYEKTALGAIVKFHLGKEEKALELWQKLAEGNLKDADFAVETVFEYLPMIEKQQNFLLALTWLCKIAPDRTKEFLEKYHRKHDSEKVAEVLKPHSDLYLWFLENERRLGSRKWDTKLALFYLKSNPTDETNDIKKKLRELLLTSDSLNKDDILLACKNRKGLAVELILLDARADPVTAVPKLLKEQEILLAEEVCSRFGQGNPKLGTIMLSEYLTNPRIKTSEETLIRLVNGMAGYADPQEVLRNLPSTIKVKEISSFVRSALSLSGSKQKMLELAKSFADHGAEPILEKPDAKPIYVDEDSNCPVCNRGLFLAQKLKAIPSGYVVHSDCMPYPHLCPVTNQIFPELVRDRHTL</sequence>
<evidence type="ECO:0000313" key="7">
    <source>
        <dbReference type="Proteomes" id="UP001177023"/>
    </source>
</evidence>
<dbReference type="PROSITE" id="PS50219">
    <property type="entry name" value="CNH"/>
    <property type="match status" value="1"/>
</dbReference>
<dbReference type="SUPFAM" id="SSF50978">
    <property type="entry name" value="WD40 repeat-like"/>
    <property type="match status" value="1"/>
</dbReference>
<dbReference type="EMBL" id="CATQJA010000945">
    <property type="protein sequence ID" value="CAJ0564962.1"/>
    <property type="molecule type" value="Genomic_DNA"/>
</dbReference>
<reference evidence="6" key="1">
    <citation type="submission" date="2023-06" db="EMBL/GenBank/DDBJ databases">
        <authorList>
            <person name="Delattre M."/>
        </authorList>
    </citation>
    <scope>NUCLEOTIDE SEQUENCE</scope>
    <source>
        <strain evidence="6">AF72</strain>
    </source>
</reference>
<evidence type="ECO:0000256" key="2">
    <source>
        <dbReference type="ARBA" id="ARBA00022448"/>
    </source>
</evidence>
<comment type="caution">
    <text evidence="6">The sequence shown here is derived from an EMBL/GenBank/DDBJ whole genome shotgun (WGS) entry which is preliminary data.</text>
</comment>
<evidence type="ECO:0000256" key="3">
    <source>
        <dbReference type="ARBA" id="ARBA00022490"/>
    </source>
</evidence>
<dbReference type="PANTHER" id="PTHR12894:SF27">
    <property type="entry name" value="TRANSFORMING GROWTH FACTOR-BETA RECEPTOR-ASSOCIATED PROTEIN 1"/>
    <property type="match status" value="1"/>
</dbReference>
<evidence type="ECO:0000259" key="5">
    <source>
        <dbReference type="PROSITE" id="PS50219"/>
    </source>
</evidence>
<evidence type="ECO:0000256" key="1">
    <source>
        <dbReference type="ARBA" id="ARBA00004496"/>
    </source>
</evidence>
<evidence type="ECO:0000313" key="6">
    <source>
        <dbReference type="EMBL" id="CAJ0564962.1"/>
    </source>
</evidence>
<keyword evidence="2" id="KW-0813">Transport</keyword>
<accession>A0AA36C9M3</accession>
<dbReference type="PANTHER" id="PTHR12894">
    <property type="entry name" value="CNH DOMAIN CONTAINING"/>
    <property type="match status" value="1"/>
</dbReference>
<dbReference type="InterPro" id="IPR001180">
    <property type="entry name" value="CNH_dom"/>
</dbReference>
<keyword evidence="3" id="KW-0963">Cytoplasm</keyword>
<dbReference type="GO" id="GO:0006914">
    <property type="term" value="P:autophagy"/>
    <property type="evidence" value="ECO:0007669"/>
    <property type="project" value="TreeGrafter"/>
</dbReference>
<dbReference type="Proteomes" id="UP001177023">
    <property type="component" value="Unassembled WGS sequence"/>
</dbReference>
<dbReference type="InterPro" id="IPR036322">
    <property type="entry name" value="WD40_repeat_dom_sf"/>
</dbReference>
<dbReference type="InterPro" id="IPR032914">
    <property type="entry name" value="Vam6/VPS39/TRAP1"/>
</dbReference>
<protein>
    <recommendedName>
        <fullName evidence="5">CNH domain-containing protein</fullName>
    </recommendedName>
</protein>
<dbReference type="GO" id="GO:0015031">
    <property type="term" value="P:protein transport"/>
    <property type="evidence" value="ECO:0007669"/>
    <property type="project" value="UniProtKB-KW"/>
</dbReference>
<feature type="domain" description="CNH" evidence="5">
    <location>
        <begin position="23"/>
        <end position="289"/>
    </location>
</feature>